<dbReference type="PANTHER" id="PTHR11986:SF113">
    <property type="entry name" value="SUCCINYLORNITHINE TRANSAMINASE"/>
    <property type="match status" value="1"/>
</dbReference>
<feature type="binding site" evidence="5">
    <location>
        <position position="137"/>
    </location>
    <ligand>
        <name>pyridoxal 5'-phosphate</name>
        <dbReference type="ChEBI" id="CHEBI:597326"/>
    </ligand>
</feature>
<dbReference type="PANTHER" id="PTHR11986">
    <property type="entry name" value="AMINOTRANSFERASE CLASS III"/>
    <property type="match status" value="1"/>
</dbReference>
<dbReference type="AlphaFoldDB" id="A0A9E7ZJQ0"/>
<protein>
    <recommendedName>
        <fullName evidence="5">Acetylornithine aminotransferase</fullName>
        <shortName evidence="5">ACOAT</shortName>
        <ecNumber evidence="5">2.6.1.11</ecNumber>
    </recommendedName>
</protein>
<evidence type="ECO:0000256" key="5">
    <source>
        <dbReference type="HAMAP-Rule" id="MF_01107"/>
    </source>
</evidence>
<dbReference type="InterPro" id="IPR049704">
    <property type="entry name" value="Aminotrans_3_PPA_site"/>
</dbReference>
<keyword evidence="2 5" id="KW-0032">Aminotransferase</keyword>
<dbReference type="PROSITE" id="PS00600">
    <property type="entry name" value="AA_TRANSFER_CLASS_3"/>
    <property type="match status" value="1"/>
</dbReference>
<dbReference type="SUPFAM" id="SSF53383">
    <property type="entry name" value="PLP-dependent transferases"/>
    <property type="match status" value="1"/>
</dbReference>
<evidence type="ECO:0000256" key="4">
    <source>
        <dbReference type="ARBA" id="ARBA00022898"/>
    </source>
</evidence>
<dbReference type="GO" id="GO:0006526">
    <property type="term" value="P:L-arginine biosynthetic process"/>
    <property type="evidence" value="ECO:0007669"/>
    <property type="project" value="UniProtKB-UniRule"/>
</dbReference>
<dbReference type="CDD" id="cd00610">
    <property type="entry name" value="OAT_like"/>
    <property type="match status" value="1"/>
</dbReference>
<keyword evidence="5" id="KW-0963">Cytoplasm</keyword>
<feature type="binding site" evidence="5">
    <location>
        <position position="280"/>
    </location>
    <ligand>
        <name>pyridoxal 5'-phosphate</name>
        <dbReference type="ChEBI" id="CHEBI:597326"/>
    </ligand>
</feature>
<keyword evidence="5" id="KW-0028">Amino-acid biosynthesis</keyword>
<dbReference type="EC" id="2.6.1.11" evidence="5"/>
<feature type="binding site" evidence="5">
    <location>
        <position position="140"/>
    </location>
    <ligand>
        <name>N(2)-acetyl-L-ornithine</name>
        <dbReference type="ChEBI" id="CHEBI:57805"/>
    </ligand>
</feature>
<dbReference type="InterPro" id="IPR015424">
    <property type="entry name" value="PyrdxlP-dep_Trfase"/>
</dbReference>
<feature type="binding site" evidence="5">
    <location>
        <begin position="222"/>
        <end position="225"/>
    </location>
    <ligand>
        <name>pyridoxal 5'-phosphate</name>
        <dbReference type="ChEBI" id="CHEBI:597326"/>
    </ligand>
</feature>
<comment type="subcellular location">
    <subcellularLocation>
        <location evidence="5">Cytoplasm</location>
    </subcellularLocation>
</comment>
<feature type="binding site" evidence="5">
    <location>
        <position position="279"/>
    </location>
    <ligand>
        <name>N(2)-acetyl-L-ornithine</name>
        <dbReference type="ChEBI" id="CHEBI:57805"/>
    </ligand>
</feature>
<organism evidence="6">
    <name type="scientific">Bosea sp. NBC_00436</name>
    <dbReference type="NCBI Taxonomy" id="2969620"/>
    <lineage>
        <taxon>Bacteria</taxon>
        <taxon>Pseudomonadati</taxon>
        <taxon>Pseudomonadota</taxon>
        <taxon>Alphaproteobacteria</taxon>
        <taxon>Hyphomicrobiales</taxon>
        <taxon>Boseaceae</taxon>
        <taxon>Bosea</taxon>
    </lineage>
</organism>
<dbReference type="NCBIfam" id="NF002325">
    <property type="entry name" value="PRK01278.1"/>
    <property type="match status" value="1"/>
</dbReference>
<feature type="binding site" evidence="5">
    <location>
        <begin position="104"/>
        <end position="105"/>
    </location>
    <ligand>
        <name>pyridoxal 5'-phosphate</name>
        <dbReference type="ChEBI" id="CHEBI:597326"/>
    </ligand>
</feature>
<gene>
    <name evidence="5" type="primary">argD</name>
    <name evidence="6" type="ORF">NWE54_21720</name>
</gene>
<dbReference type="InterPro" id="IPR015422">
    <property type="entry name" value="PyrdxlP-dep_Trfase_small"/>
</dbReference>
<dbReference type="GO" id="GO:0030170">
    <property type="term" value="F:pyridoxal phosphate binding"/>
    <property type="evidence" value="ECO:0007669"/>
    <property type="project" value="InterPro"/>
</dbReference>
<dbReference type="Gene3D" id="3.90.1150.10">
    <property type="entry name" value="Aspartate Aminotransferase, domain 1"/>
    <property type="match status" value="1"/>
</dbReference>
<dbReference type="GO" id="GO:0003992">
    <property type="term" value="F:N2-acetyl-L-ornithine:2-oxoglutarate 5-aminotransferase activity"/>
    <property type="evidence" value="ECO:0007669"/>
    <property type="project" value="UniProtKB-UniRule"/>
</dbReference>
<dbReference type="InterPro" id="IPR050103">
    <property type="entry name" value="Class-III_PLP-dep_AT"/>
</dbReference>
<dbReference type="Pfam" id="PF00202">
    <property type="entry name" value="Aminotran_3"/>
    <property type="match status" value="1"/>
</dbReference>
<comment type="pathway">
    <text evidence="5">Amino-acid biosynthesis; L-arginine biosynthesis; N(2)-acetyl-L-ornithine from L-glutamate: step 4/4.</text>
</comment>
<dbReference type="GO" id="GO:0042802">
    <property type="term" value="F:identical protein binding"/>
    <property type="evidence" value="ECO:0007669"/>
    <property type="project" value="TreeGrafter"/>
</dbReference>
<sequence>MAPAPVSASQSVLVPTYARAPVAFERGEGPWAITADGTRYLDFGAGIAVNALGHAHPHLVKTLTEQAGKIWHTSNLYGAPDGERLARRLCEATFAERVFFTNSGAEANECAIKMARKYHAAKGHPERYRIITFEGAFHGRTLATIAAGGQQKYIDGFGPKVDGFDQVPFDDEKALRAAITPETAALMIEPIQGEGGLRSVPARFLKLLRDLCDENGLMLIFDEIQTGVGRTGKFFAHEKYGVTPDIMSIAKGIGGGFPMGACLATEEAASGMTLGTHGTTFGGNPLAMAVGNAVLDVVLAPGFIENVGQIALRLKQSLAELKDKHPDVIAEIRGEGLMLGLKLHTLNTDFVNEARAQGLLVVGAGDNVVRLLPPLIITEADVAEAVSRLDKTASAVEATLKRPAAE</sequence>
<evidence type="ECO:0000256" key="1">
    <source>
        <dbReference type="ARBA" id="ARBA00022571"/>
    </source>
</evidence>
<dbReference type="PIRSF" id="PIRSF000521">
    <property type="entry name" value="Transaminase_4ab_Lys_Orn"/>
    <property type="match status" value="1"/>
</dbReference>
<dbReference type="InterPro" id="IPR015421">
    <property type="entry name" value="PyrdxlP-dep_Trfase_major"/>
</dbReference>
<evidence type="ECO:0000313" key="6">
    <source>
        <dbReference type="EMBL" id="UZF86373.1"/>
    </source>
</evidence>
<dbReference type="InterPro" id="IPR004636">
    <property type="entry name" value="AcOrn/SuccOrn_fam"/>
</dbReference>
<name>A0A9E7ZJQ0_9HYPH</name>
<accession>A0A9E7ZJQ0</accession>
<proteinExistence type="inferred from homology"/>
<comment type="catalytic activity">
    <reaction evidence="5">
        <text>N(2)-acetyl-L-ornithine + 2-oxoglutarate = N-acetyl-L-glutamate 5-semialdehyde + L-glutamate</text>
        <dbReference type="Rhea" id="RHEA:18049"/>
        <dbReference type="ChEBI" id="CHEBI:16810"/>
        <dbReference type="ChEBI" id="CHEBI:29123"/>
        <dbReference type="ChEBI" id="CHEBI:29985"/>
        <dbReference type="ChEBI" id="CHEBI:57805"/>
        <dbReference type="EC" id="2.6.1.11"/>
    </reaction>
</comment>
<dbReference type="FunFam" id="3.40.640.10:FF:000004">
    <property type="entry name" value="Acetylornithine aminotransferase"/>
    <property type="match status" value="1"/>
</dbReference>
<comment type="miscellaneous">
    <text evidence="5">May also have succinyldiaminopimelate aminotransferase activity, thus carrying out the corresponding step in lysine biosynthesis.</text>
</comment>
<comment type="cofactor">
    <cofactor evidence="5">
        <name>pyridoxal 5'-phosphate</name>
        <dbReference type="ChEBI" id="CHEBI:597326"/>
    </cofactor>
    <text evidence="5">Binds 1 pyridoxal phosphate per subunit.</text>
</comment>
<keyword evidence="3 5" id="KW-0808">Transferase</keyword>
<evidence type="ECO:0000256" key="3">
    <source>
        <dbReference type="ARBA" id="ARBA00022679"/>
    </source>
</evidence>
<dbReference type="EMBL" id="CP102774">
    <property type="protein sequence ID" value="UZF86373.1"/>
    <property type="molecule type" value="Genomic_DNA"/>
</dbReference>
<dbReference type="NCBIfam" id="TIGR00707">
    <property type="entry name" value="argD"/>
    <property type="match status" value="1"/>
</dbReference>
<comment type="subunit">
    <text evidence="5">Homodimer.</text>
</comment>
<evidence type="ECO:0000256" key="2">
    <source>
        <dbReference type="ARBA" id="ARBA00022576"/>
    </source>
</evidence>
<reference evidence="6" key="1">
    <citation type="submission" date="2022-08" db="EMBL/GenBank/DDBJ databases">
        <title>Complete Genome Sequences of 2 Bosea sp. soil isolates.</title>
        <authorList>
            <person name="Alvarez Arevalo M."/>
            <person name="Sterndorff E.B."/>
            <person name="Faurdal D."/>
            <person name="Joergensen T.S."/>
            <person name="Weber T."/>
        </authorList>
    </citation>
    <scope>NUCLEOTIDE SEQUENCE</scope>
    <source>
        <strain evidence="6">NBC_00436</strain>
    </source>
</reference>
<dbReference type="HAMAP" id="MF_01107">
    <property type="entry name" value="ArgD_aminotrans_3"/>
    <property type="match status" value="1"/>
</dbReference>
<feature type="modified residue" description="N6-(pyridoxal phosphate)lysine" evidence="5">
    <location>
        <position position="251"/>
    </location>
</feature>
<comment type="similarity">
    <text evidence="5">Belongs to the class-III pyridoxal-phosphate-dependent aminotransferase family. ArgD subfamily.</text>
</comment>
<keyword evidence="4 5" id="KW-0663">Pyridoxal phosphate</keyword>
<dbReference type="Gene3D" id="3.40.640.10">
    <property type="entry name" value="Type I PLP-dependent aspartate aminotransferase-like (Major domain)"/>
    <property type="match status" value="1"/>
</dbReference>
<dbReference type="InterPro" id="IPR005814">
    <property type="entry name" value="Aminotrans_3"/>
</dbReference>
<dbReference type="GO" id="GO:0005737">
    <property type="term" value="C:cytoplasm"/>
    <property type="evidence" value="ECO:0007669"/>
    <property type="project" value="UniProtKB-SubCell"/>
</dbReference>
<keyword evidence="1 5" id="KW-0055">Arginine biosynthesis</keyword>